<dbReference type="InterPro" id="IPR002935">
    <property type="entry name" value="SAM_O-MeTrfase"/>
</dbReference>
<dbReference type="GO" id="GO:0042417">
    <property type="term" value="P:dopamine metabolic process"/>
    <property type="evidence" value="ECO:0007669"/>
    <property type="project" value="TreeGrafter"/>
</dbReference>
<dbReference type="GO" id="GO:0007605">
    <property type="term" value="P:sensory perception of sound"/>
    <property type="evidence" value="ECO:0007669"/>
    <property type="project" value="UniProtKB-KW"/>
</dbReference>
<dbReference type="SUPFAM" id="SSF53335">
    <property type="entry name" value="S-adenosyl-L-methionine-dependent methyltransferases"/>
    <property type="match status" value="1"/>
</dbReference>
<keyword evidence="24" id="KW-1185">Reference proteome</keyword>
<dbReference type="PROSITE" id="PS50189">
    <property type="entry name" value="NTR"/>
    <property type="match status" value="1"/>
</dbReference>
<evidence type="ECO:0000256" key="8">
    <source>
        <dbReference type="ARBA" id="ARBA00022679"/>
    </source>
</evidence>
<reference evidence="23" key="1">
    <citation type="submission" date="2020-03" db="EMBL/GenBank/DDBJ databases">
        <authorList>
            <person name="Weist P."/>
        </authorList>
    </citation>
    <scope>NUCLEOTIDE SEQUENCE</scope>
</reference>
<dbReference type="GO" id="GO:0030154">
    <property type="term" value="P:cell differentiation"/>
    <property type="evidence" value="ECO:0007669"/>
    <property type="project" value="UniProtKB-KW"/>
</dbReference>
<protein>
    <recommendedName>
        <fullName evidence="4">catechol O-methyltransferase</fullName>
        <ecNumber evidence="4">2.1.1.6</ecNumber>
    </recommendedName>
</protein>
<feature type="domain" description="NTR" evidence="22">
    <location>
        <begin position="218"/>
        <end position="375"/>
    </location>
</feature>
<dbReference type="InterPro" id="IPR001134">
    <property type="entry name" value="Netrin_domain"/>
</dbReference>
<evidence type="ECO:0000256" key="1">
    <source>
        <dbReference type="ARBA" id="ARBA00004240"/>
    </source>
</evidence>
<evidence type="ECO:0000256" key="14">
    <source>
        <dbReference type="ARBA" id="ARBA00022824"/>
    </source>
</evidence>
<dbReference type="InterPro" id="IPR020067">
    <property type="entry name" value="Frizzled_dom"/>
</dbReference>
<evidence type="ECO:0000256" key="18">
    <source>
        <dbReference type="ARBA" id="ARBA00023453"/>
    </source>
</evidence>
<keyword evidence="17 20" id="KW-1015">Disulfide bond</keyword>
<evidence type="ECO:0000256" key="9">
    <source>
        <dbReference type="ARBA" id="ARBA00022687"/>
    </source>
</evidence>
<dbReference type="PROSITE" id="PS51682">
    <property type="entry name" value="SAM_OMT_I"/>
    <property type="match status" value="1"/>
</dbReference>
<dbReference type="InterPro" id="IPR036790">
    <property type="entry name" value="Frizzled_dom_sf"/>
</dbReference>
<comment type="similarity">
    <text evidence="3">Belongs to the secreted frizzled-related protein (sFRP) family.</text>
</comment>
<dbReference type="FunFam" id="3.40.50.150:FF:000054">
    <property type="entry name" value="Catechol O-methyltransferase"/>
    <property type="match status" value="1"/>
</dbReference>
<comment type="caution">
    <text evidence="20">Lacks conserved residue(s) required for the propagation of feature annotation.</text>
</comment>
<keyword evidence="15" id="KW-0531">Neurotransmitter degradation</keyword>
<organism evidence="23 24">
    <name type="scientific">Pleuronectes platessa</name>
    <name type="common">European plaice</name>
    <dbReference type="NCBI Taxonomy" id="8262"/>
    <lineage>
        <taxon>Eukaryota</taxon>
        <taxon>Metazoa</taxon>
        <taxon>Chordata</taxon>
        <taxon>Craniata</taxon>
        <taxon>Vertebrata</taxon>
        <taxon>Euteleostomi</taxon>
        <taxon>Actinopterygii</taxon>
        <taxon>Neopterygii</taxon>
        <taxon>Teleostei</taxon>
        <taxon>Neoteleostei</taxon>
        <taxon>Acanthomorphata</taxon>
        <taxon>Carangaria</taxon>
        <taxon>Pleuronectiformes</taxon>
        <taxon>Pleuronectoidei</taxon>
        <taxon>Pleuronectidae</taxon>
        <taxon>Pleuronectes</taxon>
    </lineage>
</organism>
<dbReference type="PROSITE" id="PS50038">
    <property type="entry name" value="FZ"/>
    <property type="match status" value="1"/>
</dbReference>
<evidence type="ECO:0000313" key="24">
    <source>
        <dbReference type="Proteomes" id="UP001153269"/>
    </source>
</evidence>
<evidence type="ECO:0000256" key="7">
    <source>
        <dbReference type="ARBA" id="ARBA00022603"/>
    </source>
</evidence>
<comment type="subcellular location">
    <subcellularLocation>
        <location evidence="1">Endoplasmic reticulum</location>
    </subcellularLocation>
    <subcellularLocation>
        <location evidence="2">Secreted</location>
    </subcellularLocation>
</comment>
<dbReference type="GO" id="GO:0005576">
    <property type="term" value="C:extracellular region"/>
    <property type="evidence" value="ECO:0007669"/>
    <property type="project" value="UniProtKB-SubCell"/>
</dbReference>
<dbReference type="GO" id="GO:0032259">
    <property type="term" value="P:methylation"/>
    <property type="evidence" value="ECO:0007669"/>
    <property type="project" value="UniProtKB-KW"/>
</dbReference>
<feature type="domain" description="FZ" evidence="21">
    <location>
        <begin position="74"/>
        <end position="194"/>
    </location>
</feature>
<keyword evidence="12" id="KW-1009">Hearing</keyword>
<comment type="catalytic activity">
    <reaction evidence="19">
        <text>a catechol + S-adenosyl-L-methionine = a guaiacol + S-adenosyl-L-homocysteine + H(+)</text>
        <dbReference type="Rhea" id="RHEA:17877"/>
        <dbReference type="ChEBI" id="CHEBI:15378"/>
        <dbReference type="ChEBI" id="CHEBI:33566"/>
        <dbReference type="ChEBI" id="CHEBI:57856"/>
        <dbReference type="ChEBI" id="CHEBI:59789"/>
        <dbReference type="ChEBI" id="CHEBI:134251"/>
        <dbReference type="EC" id="2.1.1.6"/>
    </reaction>
</comment>
<keyword evidence="5" id="KW-0217">Developmental protein</keyword>
<feature type="disulfide bond" evidence="20">
    <location>
        <begin position="89"/>
        <end position="135"/>
    </location>
</feature>
<dbReference type="FunFam" id="1.10.2000.10:FF:000001">
    <property type="entry name" value="secreted frizzled-related protein 2"/>
    <property type="match status" value="1"/>
</dbReference>
<gene>
    <name evidence="23" type="ORF">PLEPLA_LOCUS36763</name>
</gene>
<evidence type="ECO:0000256" key="19">
    <source>
        <dbReference type="ARBA" id="ARBA00051279"/>
    </source>
</evidence>
<comment type="similarity">
    <text evidence="18">Belongs to the class I-like SAM-binding methyltransferase superfamily. Cation-dependent O-methyltransferase family.</text>
</comment>
<evidence type="ECO:0000256" key="13">
    <source>
        <dbReference type="ARBA" id="ARBA00022782"/>
    </source>
</evidence>
<keyword evidence="11" id="KW-0732">Signal</keyword>
<keyword evidence="6" id="KW-0964">Secreted</keyword>
<evidence type="ECO:0000256" key="17">
    <source>
        <dbReference type="ARBA" id="ARBA00023157"/>
    </source>
</evidence>
<keyword evidence="10" id="KW-0949">S-adenosyl-L-methionine</keyword>
<dbReference type="Pfam" id="PF01596">
    <property type="entry name" value="Methyltransf_3"/>
    <property type="match status" value="1"/>
</dbReference>
<accession>A0A9N7YYF3</accession>
<keyword evidence="7" id="KW-0489">Methyltransferase</keyword>
<dbReference type="Proteomes" id="UP001153269">
    <property type="component" value="Unassembled WGS sequence"/>
</dbReference>
<proteinExistence type="inferred from homology"/>
<evidence type="ECO:0000259" key="22">
    <source>
        <dbReference type="PROSITE" id="PS50189"/>
    </source>
</evidence>
<dbReference type="SUPFAM" id="SSF63501">
    <property type="entry name" value="Frizzled cysteine-rich domain"/>
    <property type="match status" value="1"/>
</dbReference>
<evidence type="ECO:0000256" key="5">
    <source>
        <dbReference type="ARBA" id="ARBA00022473"/>
    </source>
</evidence>
<evidence type="ECO:0000256" key="3">
    <source>
        <dbReference type="ARBA" id="ARBA00010054"/>
    </source>
</evidence>
<keyword evidence="14" id="KW-0256">Endoplasmic reticulum</keyword>
<dbReference type="GO" id="GO:0042424">
    <property type="term" value="P:catecholamine catabolic process"/>
    <property type="evidence" value="ECO:0007669"/>
    <property type="project" value="TreeGrafter"/>
</dbReference>
<dbReference type="CDD" id="cd02440">
    <property type="entry name" value="AdoMet_MTases"/>
    <property type="match status" value="1"/>
</dbReference>
<evidence type="ECO:0000256" key="10">
    <source>
        <dbReference type="ARBA" id="ARBA00022691"/>
    </source>
</evidence>
<dbReference type="Pfam" id="PF01392">
    <property type="entry name" value="Fz"/>
    <property type="match status" value="1"/>
</dbReference>
<dbReference type="InterPro" id="IPR029063">
    <property type="entry name" value="SAM-dependent_MTases_sf"/>
</dbReference>
<evidence type="ECO:0000256" key="11">
    <source>
        <dbReference type="ARBA" id="ARBA00022729"/>
    </source>
</evidence>
<dbReference type="Gene3D" id="3.40.50.150">
    <property type="entry name" value="Vaccinia Virus protein VP39"/>
    <property type="match status" value="1"/>
</dbReference>
<evidence type="ECO:0000313" key="23">
    <source>
        <dbReference type="EMBL" id="CAB1449083.1"/>
    </source>
</evidence>
<evidence type="ECO:0000256" key="4">
    <source>
        <dbReference type="ARBA" id="ARBA00012880"/>
    </source>
</evidence>
<keyword evidence="8" id="KW-0808">Transferase</keyword>
<name>A0A9N7YYF3_PLEPL</name>
<dbReference type="Gene3D" id="1.10.2000.10">
    <property type="entry name" value="Frizzled cysteine-rich domain"/>
    <property type="match status" value="1"/>
</dbReference>
<dbReference type="GO" id="GO:0016206">
    <property type="term" value="F:catechol O-methyltransferase activity"/>
    <property type="evidence" value="ECO:0007669"/>
    <property type="project" value="UniProtKB-EC"/>
</dbReference>
<comment type="caution">
    <text evidence="23">The sequence shown here is derived from an EMBL/GenBank/DDBJ whole genome shotgun (WGS) entry which is preliminary data.</text>
</comment>
<sequence>MCYVCTLHPGAQFPVYPTPIEPRQTEEQLRRPPSSPCGSTNMSVLLLGLVVLCGASDTVVPVQLGPQSLGFSSSVRSVCKPIPSTLSLCHGIGYRHMRVPNLLGHDSLREAQQQSAAWLPLVSKLCHRDTKKFLCSLFAPVCLPELAGPVSPCRALCEAVRDGCVPVMSAFGFPWPEMFNCSRFPRATELCIPATGEREGRTEEEVKHEQTLKGSVICEACSLAAEGETDIQENFCHSPYAFKMRLGSVSTVGGDRQLVPTARSRILRWAGGGAERAEGIGGAMAHNALWLQEGGTCTCPGLDSAGTNQDLQVEEEQMDKGQAKGGKEGNGPPNGLFLALAQAEEGRLVLTRLVRWTRGDKELKKFIRALLKHPCPELHTGERESSRKTRGLLTMPRSSLLTSLQLLRFHKLVRNQDGVSCHRSGLHPPPTDTAHQYVLTHAIPGDPESILDAFDAWCSKVEFISNIGPKKGKVLDRLLMNQSPLTVLELGAHCGYSTVRIARALPLGARLYSIEMDQRNATIAEKIVRLAGFDDDTVELIVNPSDEVIPRLRSDYGLERLDFVFMDHWKKSYCPDLQMLEGSGLLGKGSMIVADNVLFPGAPKFLRHIRKSGLYEWKIHRAMLEYSKGIRDGMAELVYQGIK</sequence>
<evidence type="ECO:0000256" key="20">
    <source>
        <dbReference type="PROSITE-ProRule" id="PRU00090"/>
    </source>
</evidence>
<dbReference type="GO" id="GO:0016055">
    <property type="term" value="P:Wnt signaling pathway"/>
    <property type="evidence" value="ECO:0007669"/>
    <property type="project" value="UniProtKB-KW"/>
</dbReference>
<dbReference type="PANTHER" id="PTHR43836:SF1">
    <property type="entry name" value="TRANSMEMBRANE O-METHYLTRANSFERASE"/>
    <property type="match status" value="1"/>
</dbReference>
<keyword evidence="16" id="KW-0128">Catecholamine metabolism</keyword>
<evidence type="ECO:0000256" key="12">
    <source>
        <dbReference type="ARBA" id="ARBA00022740"/>
    </source>
</evidence>
<dbReference type="EC" id="2.1.1.6" evidence="4"/>
<dbReference type="GO" id="GO:0005783">
    <property type="term" value="C:endoplasmic reticulum"/>
    <property type="evidence" value="ECO:0007669"/>
    <property type="project" value="UniProtKB-SubCell"/>
</dbReference>
<keyword evidence="9" id="KW-0879">Wnt signaling pathway</keyword>
<evidence type="ECO:0000256" key="15">
    <source>
        <dbReference type="ARBA" id="ARBA00022867"/>
    </source>
</evidence>
<dbReference type="SMART" id="SM00063">
    <property type="entry name" value="FRI"/>
    <property type="match status" value="1"/>
</dbReference>
<dbReference type="PANTHER" id="PTHR43836">
    <property type="entry name" value="CATECHOL O-METHYLTRANSFERASE 1-RELATED"/>
    <property type="match status" value="1"/>
</dbReference>
<dbReference type="EMBL" id="CADEAL010004001">
    <property type="protein sequence ID" value="CAB1449083.1"/>
    <property type="molecule type" value="Genomic_DNA"/>
</dbReference>
<evidence type="ECO:0000256" key="16">
    <source>
        <dbReference type="ARBA" id="ARBA00022939"/>
    </source>
</evidence>
<evidence type="ECO:0000259" key="21">
    <source>
        <dbReference type="PROSITE" id="PS50038"/>
    </source>
</evidence>
<feature type="disulfide bond" evidence="20">
    <location>
        <begin position="126"/>
        <end position="164"/>
    </location>
</feature>
<dbReference type="AlphaFoldDB" id="A0A9N7YYF3"/>
<keyword evidence="13" id="KW-0221">Differentiation</keyword>
<evidence type="ECO:0000256" key="2">
    <source>
        <dbReference type="ARBA" id="ARBA00004613"/>
    </source>
</evidence>
<feature type="disulfide bond" evidence="20">
    <location>
        <begin position="157"/>
        <end position="181"/>
    </location>
</feature>
<evidence type="ECO:0000256" key="6">
    <source>
        <dbReference type="ARBA" id="ARBA00022525"/>
    </source>
</evidence>